<reference evidence="2 3" key="1">
    <citation type="submission" date="2016-02" db="EMBL/GenBank/DDBJ databases">
        <title>Genome analysis of coral dinoflagellate symbionts highlights evolutionary adaptations to a symbiotic lifestyle.</title>
        <authorList>
            <person name="Aranda M."/>
            <person name="Li Y."/>
            <person name="Liew Y.J."/>
            <person name="Baumgarten S."/>
            <person name="Simakov O."/>
            <person name="Wilson M."/>
            <person name="Piel J."/>
            <person name="Ashoor H."/>
            <person name="Bougouffa S."/>
            <person name="Bajic V.B."/>
            <person name="Ryu T."/>
            <person name="Ravasi T."/>
            <person name="Bayer T."/>
            <person name="Micklem G."/>
            <person name="Kim H."/>
            <person name="Bhak J."/>
            <person name="Lajeunesse T.C."/>
            <person name="Voolstra C.R."/>
        </authorList>
    </citation>
    <scope>NUCLEOTIDE SEQUENCE [LARGE SCALE GENOMIC DNA]</scope>
    <source>
        <strain evidence="2 3">CCMP2467</strain>
    </source>
</reference>
<evidence type="ECO:0000313" key="2">
    <source>
        <dbReference type="EMBL" id="OLP90509.1"/>
    </source>
</evidence>
<dbReference type="AlphaFoldDB" id="A0A1Q9D5L4"/>
<feature type="compositionally biased region" description="Low complexity" evidence="1">
    <location>
        <begin position="135"/>
        <end position="144"/>
    </location>
</feature>
<name>A0A1Q9D5L4_SYMMI</name>
<accession>A0A1Q9D5L4</accession>
<sequence>MDRLVEAWETGVEGLSFQAWVKKQLKDAGGYQMDATAWQLLAQLANNMGQSMFQDVQRLATMMKVQTATRDMLRVVIDLRSYENRYKAMDADKVQDQLLIQNRSRALRVRRRLGRHEPGNAEAYQAPDNEELPLRSSSEASSRQRQGRAMRRLHGNMLAPEVEPAKDETAGADDAEQLAAAVEDCGRVSGPFGCVVPLLKTARPA</sequence>
<protein>
    <submittedName>
        <fullName evidence="2">Uncharacterized protein</fullName>
    </submittedName>
</protein>
<comment type="caution">
    <text evidence="2">The sequence shown here is derived from an EMBL/GenBank/DDBJ whole genome shotgun (WGS) entry which is preliminary data.</text>
</comment>
<evidence type="ECO:0000256" key="1">
    <source>
        <dbReference type="SAM" id="MobiDB-lite"/>
    </source>
</evidence>
<dbReference type="EMBL" id="LSRX01000707">
    <property type="protein sequence ID" value="OLP90509.1"/>
    <property type="molecule type" value="Genomic_DNA"/>
</dbReference>
<dbReference type="Proteomes" id="UP000186817">
    <property type="component" value="Unassembled WGS sequence"/>
</dbReference>
<organism evidence="2 3">
    <name type="scientific">Symbiodinium microadriaticum</name>
    <name type="common">Dinoflagellate</name>
    <name type="synonym">Zooxanthella microadriatica</name>
    <dbReference type="NCBI Taxonomy" id="2951"/>
    <lineage>
        <taxon>Eukaryota</taxon>
        <taxon>Sar</taxon>
        <taxon>Alveolata</taxon>
        <taxon>Dinophyceae</taxon>
        <taxon>Suessiales</taxon>
        <taxon>Symbiodiniaceae</taxon>
        <taxon>Symbiodinium</taxon>
    </lineage>
</organism>
<evidence type="ECO:0000313" key="3">
    <source>
        <dbReference type="Proteomes" id="UP000186817"/>
    </source>
</evidence>
<proteinExistence type="predicted"/>
<feature type="compositionally biased region" description="Basic residues" evidence="1">
    <location>
        <begin position="145"/>
        <end position="154"/>
    </location>
</feature>
<keyword evidence="3" id="KW-1185">Reference proteome</keyword>
<dbReference type="Gene3D" id="1.10.8.60">
    <property type="match status" value="1"/>
</dbReference>
<feature type="region of interest" description="Disordered" evidence="1">
    <location>
        <begin position="111"/>
        <end position="172"/>
    </location>
</feature>
<gene>
    <name evidence="2" type="ORF">AK812_SmicGene27918</name>
</gene>